<keyword evidence="1" id="KW-1133">Transmembrane helix</keyword>
<keyword evidence="1" id="KW-0812">Transmembrane</keyword>
<proteinExistence type="predicted"/>
<evidence type="ECO:0000256" key="1">
    <source>
        <dbReference type="SAM" id="Phobius"/>
    </source>
</evidence>
<keyword evidence="3" id="KW-1185">Reference proteome</keyword>
<dbReference type="Proteomes" id="UP000019365">
    <property type="component" value="Unassembled WGS sequence"/>
</dbReference>
<accession>W7UXW2</accession>
<evidence type="ECO:0000313" key="3">
    <source>
        <dbReference type="Proteomes" id="UP000019365"/>
    </source>
</evidence>
<evidence type="ECO:0000313" key="2">
    <source>
        <dbReference type="EMBL" id="EWM53197.1"/>
    </source>
</evidence>
<feature type="transmembrane region" description="Helical" evidence="1">
    <location>
        <begin position="74"/>
        <end position="94"/>
    </location>
</feature>
<gene>
    <name evidence="2" type="ORF">RF007C_16430</name>
</gene>
<comment type="caution">
    <text evidence="2">The sequence shown here is derived from an EMBL/GenBank/DDBJ whole genome shotgun (WGS) entry which is preliminary data.</text>
</comment>
<dbReference type="EMBL" id="ATAX01000028">
    <property type="protein sequence ID" value="EWM53197.1"/>
    <property type="molecule type" value="Genomic_DNA"/>
</dbReference>
<name>W7UXW2_RUMFL</name>
<dbReference type="PATRIC" id="fig|1341157.4.peg.2684"/>
<dbReference type="AlphaFoldDB" id="W7UXW2"/>
<dbReference type="RefSeq" id="WP_037300521.1">
    <property type="nucleotide sequence ID" value="NZ_ATAX01000028.1"/>
</dbReference>
<feature type="transmembrane region" description="Helical" evidence="1">
    <location>
        <begin position="106"/>
        <end position="127"/>
    </location>
</feature>
<reference evidence="2 3" key="1">
    <citation type="journal article" date="2014" name="PLoS ONE">
        <title>Rumen cellulosomics: divergent fiber-degrading strategies revealed by comparative genome-wide analysis of six ruminococcal strains.</title>
        <authorList>
            <person name="Dassa B."/>
            <person name="Borovok I."/>
            <person name="Ruimy-Israeli V."/>
            <person name="Lamed R."/>
            <person name="Flint H.J."/>
            <person name="Duncan S.H."/>
            <person name="Henrissat B."/>
            <person name="Coutinho P."/>
            <person name="Morrison M."/>
            <person name="Mosoni P."/>
            <person name="Yeoman C.J."/>
            <person name="White B.A."/>
            <person name="Bayer E.A."/>
        </authorList>
    </citation>
    <scope>NUCLEOTIDE SEQUENCE [LARGE SCALE GENOMIC DNA]</scope>
    <source>
        <strain evidence="2 3">007c</strain>
    </source>
</reference>
<keyword evidence="1" id="KW-0472">Membrane</keyword>
<sequence>MYENKNGEKEYEDMSEYPYIAEGADLSGLSYETKEKIVTPYLKEDEFIVKILNNDKENPDSSFAKGRYRKTGKVLRIAVPLITAVTIAVIFMGLSDREKHDISFIFLYEFFSPLFLMFGFCAFLSWLDNLLQDKLIFAITNKRILEIGDGKIIEVPFKNIKRTKARIKHDKGKLYVKAVFYEELKRYRSFSISMTENPFEAKRILDVAIEECKAYQNQD</sequence>
<organism evidence="2 3">
    <name type="scientific">Ruminococcus flavefaciens 007c</name>
    <dbReference type="NCBI Taxonomy" id="1341157"/>
    <lineage>
        <taxon>Bacteria</taxon>
        <taxon>Bacillati</taxon>
        <taxon>Bacillota</taxon>
        <taxon>Clostridia</taxon>
        <taxon>Eubacteriales</taxon>
        <taxon>Oscillospiraceae</taxon>
        <taxon>Ruminococcus</taxon>
    </lineage>
</organism>
<protein>
    <submittedName>
        <fullName evidence="2">Uncharacterized protein</fullName>
    </submittedName>
</protein>